<evidence type="ECO:0000313" key="3">
    <source>
        <dbReference type="Proteomes" id="UP000799118"/>
    </source>
</evidence>
<feature type="compositionally biased region" description="Acidic residues" evidence="1">
    <location>
        <begin position="165"/>
        <end position="182"/>
    </location>
</feature>
<feature type="region of interest" description="Disordered" evidence="1">
    <location>
        <begin position="38"/>
        <end position="58"/>
    </location>
</feature>
<name>A0A6A4H1M9_9AGAR</name>
<sequence>MPISTRINQRAQIIRYRDDWKDADLFLGATAVLLASSSSTGSINPNADAPEAEASNGERARTLTLDVEPAPLPYLRHSPTLPPPSEQEGQEVRALILLPEQENSEEEEEGKSSPRVSGSFERAKDIFGVRSSLLKPSSALAEVSDDDNHEVEPANELGIAKPTEQEEEVVEEVALVDEEEAE</sequence>
<dbReference type="Proteomes" id="UP000799118">
    <property type="component" value="Unassembled WGS sequence"/>
</dbReference>
<feature type="region of interest" description="Disordered" evidence="1">
    <location>
        <begin position="73"/>
        <end position="92"/>
    </location>
</feature>
<protein>
    <submittedName>
        <fullName evidence="2">Uncharacterized protein</fullName>
    </submittedName>
</protein>
<reference evidence="2" key="1">
    <citation type="journal article" date="2019" name="Environ. Microbiol.">
        <title>Fungal ecological strategies reflected in gene transcription - a case study of two litter decomposers.</title>
        <authorList>
            <person name="Barbi F."/>
            <person name="Kohler A."/>
            <person name="Barry K."/>
            <person name="Baskaran P."/>
            <person name="Daum C."/>
            <person name="Fauchery L."/>
            <person name="Ihrmark K."/>
            <person name="Kuo A."/>
            <person name="LaButti K."/>
            <person name="Lipzen A."/>
            <person name="Morin E."/>
            <person name="Grigoriev I.V."/>
            <person name="Henrissat B."/>
            <person name="Lindahl B."/>
            <person name="Martin F."/>
        </authorList>
    </citation>
    <scope>NUCLEOTIDE SEQUENCE</scope>
    <source>
        <strain evidence="2">JB14</strain>
    </source>
</reference>
<keyword evidence="3" id="KW-1185">Reference proteome</keyword>
<feature type="region of interest" description="Disordered" evidence="1">
    <location>
        <begin position="97"/>
        <end position="121"/>
    </location>
</feature>
<accession>A0A6A4H1M9</accession>
<dbReference type="EMBL" id="ML769620">
    <property type="protein sequence ID" value="KAE9391558.1"/>
    <property type="molecule type" value="Genomic_DNA"/>
</dbReference>
<organism evidence="2 3">
    <name type="scientific">Gymnopus androsaceus JB14</name>
    <dbReference type="NCBI Taxonomy" id="1447944"/>
    <lineage>
        <taxon>Eukaryota</taxon>
        <taxon>Fungi</taxon>
        <taxon>Dikarya</taxon>
        <taxon>Basidiomycota</taxon>
        <taxon>Agaricomycotina</taxon>
        <taxon>Agaricomycetes</taxon>
        <taxon>Agaricomycetidae</taxon>
        <taxon>Agaricales</taxon>
        <taxon>Marasmiineae</taxon>
        <taxon>Omphalotaceae</taxon>
        <taxon>Gymnopus</taxon>
    </lineage>
</organism>
<evidence type="ECO:0000313" key="2">
    <source>
        <dbReference type="EMBL" id="KAE9391558.1"/>
    </source>
</evidence>
<evidence type="ECO:0000256" key="1">
    <source>
        <dbReference type="SAM" id="MobiDB-lite"/>
    </source>
</evidence>
<feature type="region of interest" description="Disordered" evidence="1">
    <location>
        <begin position="138"/>
        <end position="182"/>
    </location>
</feature>
<gene>
    <name evidence="2" type="ORF">BT96DRAFT_979807</name>
</gene>
<proteinExistence type="predicted"/>
<dbReference type="AlphaFoldDB" id="A0A6A4H1M9"/>